<dbReference type="PATRIC" id="fig|1348973.3.peg.2932"/>
<evidence type="ECO:0000313" key="7">
    <source>
        <dbReference type="EMBL" id="KEF37726.1"/>
    </source>
</evidence>
<comment type="similarity">
    <text evidence="2">Belongs to the terpene cyclase/mutase family.</text>
</comment>
<dbReference type="UniPathway" id="UPA00337"/>
<feature type="domain" description="Squalene cyclase C-terminal" evidence="5">
    <location>
        <begin position="311"/>
        <end position="627"/>
    </location>
</feature>
<dbReference type="GO" id="GO:0016829">
    <property type="term" value="F:lyase activity"/>
    <property type="evidence" value="ECO:0007669"/>
    <property type="project" value="UniProtKB-KW"/>
</dbReference>
<dbReference type="GO" id="GO:0051007">
    <property type="term" value="F:squalene-hopene cyclase activity"/>
    <property type="evidence" value="ECO:0007669"/>
    <property type="project" value="UniProtKB-EC"/>
</dbReference>
<name>A0A072NJT2_SCHAZ</name>
<evidence type="ECO:0000256" key="2">
    <source>
        <dbReference type="ARBA" id="ARBA00009755"/>
    </source>
</evidence>
<organism evidence="7 8">
    <name type="scientific">Schinkia azotoformans MEV2011</name>
    <dbReference type="NCBI Taxonomy" id="1348973"/>
    <lineage>
        <taxon>Bacteria</taxon>
        <taxon>Bacillati</taxon>
        <taxon>Bacillota</taxon>
        <taxon>Bacilli</taxon>
        <taxon>Bacillales</taxon>
        <taxon>Bacillaceae</taxon>
        <taxon>Calidifontibacillus/Schinkia group</taxon>
        <taxon>Schinkia</taxon>
    </lineage>
</organism>
<dbReference type="Pfam" id="PF13249">
    <property type="entry name" value="SQHop_cyclase_N"/>
    <property type="match status" value="1"/>
</dbReference>
<evidence type="ECO:0000259" key="6">
    <source>
        <dbReference type="Pfam" id="PF13249"/>
    </source>
</evidence>
<evidence type="ECO:0000259" key="5">
    <source>
        <dbReference type="Pfam" id="PF13243"/>
    </source>
</evidence>
<comment type="pathway">
    <text evidence="1">Secondary metabolite biosynthesis; hopanoid biosynthesis.</text>
</comment>
<evidence type="ECO:0000256" key="1">
    <source>
        <dbReference type="ARBA" id="ARBA00004999"/>
    </source>
</evidence>
<dbReference type="InterPro" id="IPR032697">
    <property type="entry name" value="SQ_cyclase_N"/>
</dbReference>
<comment type="caution">
    <text evidence="7">The sequence shown here is derived from an EMBL/GenBank/DDBJ whole genome shotgun (WGS) entry which is preliminary data.</text>
</comment>
<evidence type="ECO:0000256" key="3">
    <source>
        <dbReference type="ARBA" id="ARBA00022737"/>
    </source>
</evidence>
<dbReference type="GO" id="GO:0016104">
    <property type="term" value="P:triterpenoid biosynthetic process"/>
    <property type="evidence" value="ECO:0007669"/>
    <property type="project" value="InterPro"/>
</dbReference>
<dbReference type="EMBL" id="JJRY01000012">
    <property type="protein sequence ID" value="KEF37726.1"/>
    <property type="molecule type" value="Genomic_DNA"/>
</dbReference>
<reference evidence="7 8" key="1">
    <citation type="submission" date="2014-04" db="EMBL/GenBank/DDBJ databases">
        <title>Draft genome sequence of Bacillus azotoformans MEV2011, a (co-) denitrifying strain unable to grow in the presence of oxygen.</title>
        <authorList>
            <person name="Nielsen M."/>
            <person name="Schreiber L."/>
            <person name="Finster K."/>
            <person name="Schramm A."/>
        </authorList>
    </citation>
    <scope>NUCLEOTIDE SEQUENCE [LARGE SCALE GENOMIC DNA]</scope>
    <source>
        <strain evidence="7 8">MEV2011</strain>
    </source>
</reference>
<protein>
    <submittedName>
        <fullName evidence="7">Sporulene cyclase</fullName>
        <ecNumber evidence="7">4.2.1.129</ecNumber>
        <ecNumber evidence="7">5.4.99.17</ecNumber>
    </submittedName>
</protein>
<dbReference type="EC" id="5.4.99.17" evidence="7"/>
<dbReference type="Gene3D" id="1.50.10.20">
    <property type="match status" value="2"/>
</dbReference>
<dbReference type="InterPro" id="IPR018333">
    <property type="entry name" value="Squalene_cyclase"/>
</dbReference>
<dbReference type="InterPro" id="IPR006400">
    <property type="entry name" value="Hopene-cyclase"/>
</dbReference>
<dbReference type="NCBIfam" id="TIGR01787">
    <property type="entry name" value="squalene_cyclas"/>
    <property type="match status" value="1"/>
</dbReference>
<evidence type="ECO:0000256" key="4">
    <source>
        <dbReference type="ARBA" id="ARBA00023235"/>
    </source>
</evidence>
<evidence type="ECO:0000313" key="8">
    <source>
        <dbReference type="Proteomes" id="UP000027936"/>
    </source>
</evidence>
<proteinExistence type="inferred from homology"/>
<keyword evidence="4 7" id="KW-0413">Isomerase</keyword>
<dbReference type="EC" id="4.2.1.129" evidence="7"/>
<dbReference type="Proteomes" id="UP000027936">
    <property type="component" value="Unassembled WGS sequence"/>
</dbReference>
<keyword evidence="7" id="KW-0456">Lyase</keyword>
<keyword evidence="3" id="KW-0677">Repeat</keyword>
<dbReference type="PANTHER" id="PTHR11764:SF20">
    <property type="entry name" value="LANOSTEROL SYNTHASE"/>
    <property type="match status" value="1"/>
</dbReference>
<accession>A0A072NJT2</accession>
<dbReference type="OrthoDB" id="9758578at2"/>
<dbReference type="RefSeq" id="WP_035196505.1">
    <property type="nucleotide sequence ID" value="NZ_JJRY01000012.1"/>
</dbReference>
<feature type="domain" description="Squalene cyclase N-terminal" evidence="6">
    <location>
        <begin position="14"/>
        <end position="296"/>
    </location>
</feature>
<dbReference type="SFLD" id="SFLDG01016">
    <property type="entry name" value="Prenyltransferase_Like_2"/>
    <property type="match status" value="1"/>
</dbReference>
<dbReference type="PANTHER" id="PTHR11764">
    <property type="entry name" value="TERPENE CYCLASE/MUTASE FAMILY MEMBER"/>
    <property type="match status" value="1"/>
</dbReference>
<gene>
    <name evidence="7" type="ORF">M670_03029</name>
</gene>
<dbReference type="GO" id="GO:0005811">
    <property type="term" value="C:lipid droplet"/>
    <property type="evidence" value="ECO:0007669"/>
    <property type="project" value="InterPro"/>
</dbReference>
<dbReference type="InterPro" id="IPR008930">
    <property type="entry name" value="Terpenoid_cyclase/PrenylTrfase"/>
</dbReference>
<dbReference type="NCBIfam" id="TIGR01507">
    <property type="entry name" value="hopene_cyclase"/>
    <property type="match status" value="1"/>
</dbReference>
<dbReference type="InterPro" id="IPR032696">
    <property type="entry name" value="SQ_cyclase_C"/>
</dbReference>
<dbReference type="Pfam" id="PF13243">
    <property type="entry name" value="SQHop_cyclase_C"/>
    <property type="match status" value="1"/>
</dbReference>
<dbReference type="SUPFAM" id="SSF48239">
    <property type="entry name" value="Terpenoid cyclases/Protein prenyltransferases"/>
    <property type="match status" value="2"/>
</dbReference>
<sequence length="630" mass="72121">MNEKITTRLNELIEKVRNDQSPEGYWNYTFETGISTDCYMIILLRSLEIDDENLIKELSERILRKQQENGAWKLFHDEPNGNLSDTIGAYYALLYSGYYSKNDPRLRLARQFIKTNGGIDKSHMLTKIMLALTGQYKWPVFFPIPIEMILLPVSFPINFYSFSVYGRVNLAPIMILANKKFSIKTSKTPDLKDLFIHREEFEHGHSFRFRESEEWRSLSSLINQGIKSLIGLPSHVHQLATEYTKQYMLSRIEPDGTLLSYFSSTFLMIFALLSLGISKSDPIIVNAVKALKSMISRDINGLPHMQFTTANVWNTSLLTYALQESGILSDDIVVKKANIYLLKKQHYKYGDWVIHNPSALPGGWGFSESNTIHPDVDDTTASLRSIARNVRKDWRCRQAWDRGIQWVLSMQNDDGGWPAFEKNTNSKIVHLFPVEKAEYFLSDPSCADLTGRTLEFLGTYTNLSKTHPSIKRGVDWLLKNQERNGSWYGRWGICYIYGTWGAVTGLRAVGILPTDPMISKAVKWLKEIQNSDGGWGESCQSDLNKKYIPLNASTLTHTAWAVDALIAASDKPTRSIQRGVDYLLENIHKEDWTTTYPKGAGMAGDFYIHYHSYRSIFPILTLAHYRKKFS</sequence>
<dbReference type="AlphaFoldDB" id="A0A072NJT2"/>